<evidence type="ECO:0000256" key="2">
    <source>
        <dbReference type="ARBA" id="ARBA00022801"/>
    </source>
</evidence>
<dbReference type="EMBL" id="BDQX01000251">
    <property type="protein sequence ID" value="GBG09722.1"/>
    <property type="molecule type" value="Genomic_DNA"/>
</dbReference>
<dbReference type="Proteomes" id="UP000245202">
    <property type="component" value="Unassembled WGS sequence"/>
</dbReference>
<feature type="domain" description="GH26" evidence="5">
    <location>
        <begin position="113"/>
        <end position="409"/>
    </location>
</feature>
<sequence>MEVKPVAAANVWQLYKQAEEDRAAGRHEPAIEGYKASIRLFVESGEVTNAALMYNKMAESQIALAKYDDAVKSWESEAAYWAKGGKMQESIAANRKADWVRSRIELFVTQEAGETPNTIYHGAPYEPKTGAYIGAYAEADKKVHDSTDGNPHYISAFPELTGKKHAMYLLYTSWGKPFFSQYSGHIERAKAAGVGLQVALQPINGLDEVQDGEYLRSLARSAKDVGIPIFLRFANEMNGSWIEWYETNPQDYIDKFRIVAKVFREEAPNVAMVWAPAYFPIDNIEDYYPGDEYVDWVGVSMYQAHNGTLDPLKKGVDRSSFIEKFDNIYKLYGKKKPVFISEGGISYSDPVHHTDKSDWAVYQIEQFYANLPMLYPGVKGVFWFDTTRTADGRLNSYSLSDNAKVLAAYKAAVANPFYLSTIGGESKVSYKPLGTTVAPKPVELSAFIRTVEPILSKVVYSIGGKTIATATKAPWSFKYDFAPHNNKTVGLKVTAYAVNGKPVSEKTVSIAVKQPTAVATPSASDVLVNGSKVSFDAYKIAGSNYFKLRDLAMALDGTEGAFQVGWDNAKKAISLAVGEAYTPVGGELAAGNLDAKNKTALQTGSKLYVDGLEVPLIAYNIDGNNYFKLRDIAKLIDFGVTWDPQRSLVGIDTSIAYSEN</sequence>
<dbReference type="SUPFAM" id="SSF48452">
    <property type="entry name" value="TPR-like"/>
    <property type="match status" value="1"/>
</dbReference>
<evidence type="ECO:0000313" key="6">
    <source>
        <dbReference type="EMBL" id="GBG09722.1"/>
    </source>
</evidence>
<dbReference type="GO" id="GO:0016985">
    <property type="term" value="F:mannan endo-1,4-beta-mannosidase activity"/>
    <property type="evidence" value="ECO:0007669"/>
    <property type="project" value="InterPro"/>
</dbReference>
<dbReference type="AlphaFoldDB" id="A0A2R5ESQ7"/>
<feature type="active site" description="Proton donor" evidence="4">
    <location>
        <position position="236"/>
    </location>
</feature>
<evidence type="ECO:0000256" key="1">
    <source>
        <dbReference type="ARBA" id="ARBA00007754"/>
    </source>
</evidence>
<dbReference type="SUPFAM" id="SSF51445">
    <property type="entry name" value="(Trans)glycosidases"/>
    <property type="match status" value="1"/>
</dbReference>
<protein>
    <recommendedName>
        <fullName evidence="5">GH26 domain-containing protein</fullName>
    </recommendedName>
</protein>
<dbReference type="InterPro" id="IPR000805">
    <property type="entry name" value="Glyco_hydro_26"/>
</dbReference>
<keyword evidence="2 4" id="KW-0378">Hydrolase</keyword>
<accession>A0A2R5ESQ7</accession>
<evidence type="ECO:0000313" key="7">
    <source>
        <dbReference type="Proteomes" id="UP000245202"/>
    </source>
</evidence>
<dbReference type="PANTHER" id="PTHR40079">
    <property type="entry name" value="MANNAN ENDO-1,4-BETA-MANNOSIDASE E-RELATED"/>
    <property type="match status" value="1"/>
</dbReference>
<feature type="active site" description="Nucleophile" evidence="4">
    <location>
        <position position="342"/>
    </location>
</feature>
<organism evidence="6 7">
    <name type="scientific">Paenibacillus agaridevorans</name>
    <dbReference type="NCBI Taxonomy" id="171404"/>
    <lineage>
        <taxon>Bacteria</taxon>
        <taxon>Bacillati</taxon>
        <taxon>Bacillota</taxon>
        <taxon>Bacilli</taxon>
        <taxon>Bacillales</taxon>
        <taxon>Paenibacillaceae</taxon>
        <taxon>Paenibacillus</taxon>
    </lineage>
</organism>
<dbReference type="Pfam" id="PF02156">
    <property type="entry name" value="Glyco_hydro_26"/>
    <property type="match status" value="1"/>
</dbReference>
<comment type="caution">
    <text evidence="6">The sequence shown here is derived from an EMBL/GenBank/DDBJ whole genome shotgun (WGS) entry which is preliminary data.</text>
</comment>
<reference evidence="6 7" key="1">
    <citation type="submission" date="2017-08" db="EMBL/GenBank/DDBJ databases">
        <title>Substantial Increase in Enzyme Production by Combined Drug-Resistance Mutations in Paenibacillus agaridevorans.</title>
        <authorList>
            <person name="Tanaka Y."/>
            <person name="Funane K."/>
            <person name="Hosaka T."/>
            <person name="Shiwa Y."/>
            <person name="Fujita N."/>
            <person name="Miyazaki T."/>
            <person name="Yoshikawa H."/>
            <person name="Murakami K."/>
            <person name="Kasahara K."/>
            <person name="Inaoka T."/>
            <person name="Hiraga Y."/>
            <person name="Ochi K."/>
        </authorList>
    </citation>
    <scope>NUCLEOTIDE SEQUENCE [LARGE SCALE GENOMIC DNA]</scope>
    <source>
        <strain evidence="6 7">T-3040</strain>
    </source>
</reference>
<gene>
    <name evidence="6" type="ORF">PAT3040_04382</name>
</gene>
<evidence type="ECO:0000259" key="5">
    <source>
        <dbReference type="PROSITE" id="PS51764"/>
    </source>
</evidence>
<evidence type="ECO:0000256" key="4">
    <source>
        <dbReference type="PROSITE-ProRule" id="PRU01100"/>
    </source>
</evidence>
<name>A0A2R5ESQ7_9BACL</name>
<proteinExistence type="inferred from homology"/>
<dbReference type="PANTHER" id="PTHR40079:SF4">
    <property type="entry name" value="GH26 DOMAIN-CONTAINING PROTEIN-RELATED"/>
    <property type="match status" value="1"/>
</dbReference>
<evidence type="ECO:0000256" key="3">
    <source>
        <dbReference type="ARBA" id="ARBA00023295"/>
    </source>
</evidence>
<dbReference type="PROSITE" id="PS51764">
    <property type="entry name" value="GH26"/>
    <property type="match status" value="1"/>
</dbReference>
<dbReference type="GO" id="GO:0006080">
    <property type="term" value="P:substituted mannan metabolic process"/>
    <property type="evidence" value="ECO:0007669"/>
    <property type="project" value="InterPro"/>
</dbReference>
<dbReference type="InterPro" id="IPR011990">
    <property type="entry name" value="TPR-like_helical_dom_sf"/>
</dbReference>
<dbReference type="InterPro" id="IPR022790">
    <property type="entry name" value="GH26_dom"/>
</dbReference>
<keyword evidence="7" id="KW-1185">Reference proteome</keyword>
<dbReference type="InterPro" id="IPR017853">
    <property type="entry name" value="GH"/>
</dbReference>
<comment type="similarity">
    <text evidence="1 4">Belongs to the glycosyl hydrolase 26 family.</text>
</comment>
<dbReference type="InterPro" id="IPR013783">
    <property type="entry name" value="Ig-like_fold"/>
</dbReference>
<dbReference type="Gene3D" id="3.20.20.80">
    <property type="entry name" value="Glycosidases"/>
    <property type="match status" value="1"/>
</dbReference>
<keyword evidence="3 4" id="KW-0326">Glycosidase</keyword>
<dbReference type="Gene3D" id="2.60.40.10">
    <property type="entry name" value="Immunoglobulins"/>
    <property type="match status" value="1"/>
</dbReference>